<sequence length="318" mass="34796">MTNNNQFTLINNNSSTTSVVREVFVTGSDIAADKAKLFIDNNNIEVLSTFEDAAGTMVIAPSQNMTMKLNTDVTPGTKQTITTDFHDFNPRSSGNSADHYDNITQVISFSGTDSNFSLSSATGTAGITKADEQFLNGNHTTAINQGFSGSQRFAGTKLSDGNTIVFRTDGNSTYAAYYNNSQIVSRSYGAPALDYVNNRLFWFDGNTIRMFDPSIHTSSYYAVAQQAYATQSTYNSGAVSYDHNGDLYYFYKYGSTCYVRNLTDNGDLSGGQSQSGWNTNVFKQVSLTSNVNVGNPKVVPRITTLSKSFIFCGWSYLE</sequence>
<keyword evidence="2" id="KW-1185">Reference proteome</keyword>
<dbReference type="AlphaFoldDB" id="B6AK76"/>
<accession>B6AK76</accession>
<gene>
    <name evidence="1" type="ORF">CMU_012040</name>
</gene>
<evidence type="ECO:0000313" key="1">
    <source>
        <dbReference type="EMBL" id="EEA08617.1"/>
    </source>
</evidence>
<dbReference type="VEuPathDB" id="CryptoDB:CMU_012040"/>
<dbReference type="Proteomes" id="UP000001460">
    <property type="component" value="Unassembled WGS sequence"/>
</dbReference>
<dbReference type="RefSeq" id="XP_002142966.1">
    <property type="nucleotide sequence ID" value="XM_002142930.1"/>
</dbReference>
<proteinExistence type="predicted"/>
<name>B6AK76_CRYMR</name>
<protein>
    <submittedName>
        <fullName evidence="1">Uncharacterized protein</fullName>
    </submittedName>
</protein>
<reference evidence="1" key="1">
    <citation type="submission" date="2008-06" db="EMBL/GenBank/DDBJ databases">
        <authorList>
            <person name="Lorenzi H."/>
            <person name="Inman J."/>
            <person name="Miller J."/>
            <person name="Schobel S."/>
            <person name="Amedeo P."/>
            <person name="Caler E.V."/>
            <person name="da Silva J."/>
        </authorList>
    </citation>
    <scope>NUCLEOTIDE SEQUENCE [LARGE SCALE GENOMIC DNA]</scope>
    <source>
        <strain evidence="1">RN66</strain>
    </source>
</reference>
<dbReference type="GeneID" id="6998106"/>
<dbReference type="EMBL" id="DS989758">
    <property type="protein sequence ID" value="EEA08617.1"/>
    <property type="molecule type" value="Genomic_DNA"/>
</dbReference>
<evidence type="ECO:0000313" key="2">
    <source>
        <dbReference type="Proteomes" id="UP000001460"/>
    </source>
</evidence>
<organism evidence="1 2">
    <name type="scientific">Cryptosporidium muris (strain RN66)</name>
    <dbReference type="NCBI Taxonomy" id="441375"/>
    <lineage>
        <taxon>Eukaryota</taxon>
        <taxon>Sar</taxon>
        <taxon>Alveolata</taxon>
        <taxon>Apicomplexa</taxon>
        <taxon>Conoidasida</taxon>
        <taxon>Coccidia</taxon>
        <taxon>Eucoccidiorida</taxon>
        <taxon>Eimeriorina</taxon>
        <taxon>Cryptosporidiidae</taxon>
        <taxon>Cryptosporidium</taxon>
    </lineage>
</organism>